<dbReference type="OrthoDB" id="3548492at2759"/>
<keyword evidence="3" id="KW-1185">Reference proteome</keyword>
<feature type="region of interest" description="Disordered" evidence="1">
    <location>
        <begin position="1"/>
        <end position="21"/>
    </location>
</feature>
<accession>A0A2J6T7Q2</accession>
<dbReference type="GeneID" id="36596713"/>
<name>A0A2J6T7Q2_9HELO</name>
<evidence type="ECO:0008006" key="4">
    <source>
        <dbReference type="Google" id="ProtNLM"/>
    </source>
</evidence>
<evidence type="ECO:0000313" key="2">
    <source>
        <dbReference type="EMBL" id="PMD59042.1"/>
    </source>
</evidence>
<dbReference type="InParanoid" id="A0A2J6T7Q2"/>
<dbReference type="AlphaFoldDB" id="A0A2J6T7Q2"/>
<proteinExistence type="predicted"/>
<gene>
    <name evidence="2" type="ORF">K444DRAFT_724842</name>
</gene>
<reference evidence="2 3" key="1">
    <citation type="submission" date="2016-04" db="EMBL/GenBank/DDBJ databases">
        <title>A degradative enzymes factory behind the ericoid mycorrhizal symbiosis.</title>
        <authorList>
            <consortium name="DOE Joint Genome Institute"/>
            <person name="Martino E."/>
            <person name="Morin E."/>
            <person name="Grelet G."/>
            <person name="Kuo A."/>
            <person name="Kohler A."/>
            <person name="Daghino S."/>
            <person name="Barry K."/>
            <person name="Choi C."/>
            <person name="Cichocki N."/>
            <person name="Clum A."/>
            <person name="Copeland A."/>
            <person name="Hainaut M."/>
            <person name="Haridas S."/>
            <person name="Labutti K."/>
            <person name="Lindquist E."/>
            <person name="Lipzen A."/>
            <person name="Khouja H.-R."/>
            <person name="Murat C."/>
            <person name="Ohm R."/>
            <person name="Olson A."/>
            <person name="Spatafora J."/>
            <person name="Veneault-Fourrey C."/>
            <person name="Henrissat B."/>
            <person name="Grigoriev I."/>
            <person name="Martin F."/>
            <person name="Perotto S."/>
        </authorList>
    </citation>
    <scope>NUCLEOTIDE SEQUENCE [LARGE SCALE GENOMIC DNA]</scope>
    <source>
        <strain evidence="2 3">E</strain>
    </source>
</reference>
<evidence type="ECO:0000256" key="1">
    <source>
        <dbReference type="SAM" id="MobiDB-lite"/>
    </source>
</evidence>
<sequence length="57" mass="6187">MPPLRTPLRSISGNRSKGSEISHYMRGQVMGKASEGAKLVAIAKALKLDRSTVNYTL</sequence>
<protein>
    <recommendedName>
        <fullName evidence="4">HTH psq-type domain-containing protein</fullName>
    </recommendedName>
</protein>
<organism evidence="2 3">
    <name type="scientific">Hyaloscypha bicolor E</name>
    <dbReference type="NCBI Taxonomy" id="1095630"/>
    <lineage>
        <taxon>Eukaryota</taxon>
        <taxon>Fungi</taxon>
        <taxon>Dikarya</taxon>
        <taxon>Ascomycota</taxon>
        <taxon>Pezizomycotina</taxon>
        <taxon>Leotiomycetes</taxon>
        <taxon>Helotiales</taxon>
        <taxon>Hyaloscyphaceae</taxon>
        <taxon>Hyaloscypha</taxon>
        <taxon>Hyaloscypha bicolor</taxon>
    </lineage>
</organism>
<evidence type="ECO:0000313" key="3">
    <source>
        <dbReference type="Proteomes" id="UP000235371"/>
    </source>
</evidence>
<dbReference type="EMBL" id="KZ613817">
    <property type="protein sequence ID" value="PMD59042.1"/>
    <property type="molecule type" value="Genomic_DNA"/>
</dbReference>
<dbReference type="RefSeq" id="XP_024735946.1">
    <property type="nucleotide sequence ID" value="XM_024888637.1"/>
</dbReference>
<dbReference type="Proteomes" id="UP000235371">
    <property type="component" value="Unassembled WGS sequence"/>
</dbReference>